<gene>
    <name evidence="4" type="ORF">DWY20_02165</name>
</gene>
<keyword evidence="5" id="KW-1185">Reference proteome</keyword>
<dbReference type="PANTHER" id="PTHR11122:SF13">
    <property type="entry name" value="GLUCOSE-6-PHOSPHATE 1-EPIMERASE"/>
    <property type="match status" value="1"/>
</dbReference>
<dbReference type="RefSeq" id="WP_022125858.1">
    <property type="nucleotide sequence ID" value="NZ_CALUHW010000002.1"/>
</dbReference>
<dbReference type="Proteomes" id="UP000285864">
    <property type="component" value="Unassembled WGS sequence"/>
</dbReference>
<comment type="cofactor">
    <cofactor evidence="1">
        <name>Ca(2+)</name>
        <dbReference type="ChEBI" id="CHEBI:29108"/>
    </cofactor>
</comment>
<dbReference type="CDD" id="cd09024">
    <property type="entry name" value="Aldose_epim_lacX"/>
    <property type="match status" value="1"/>
</dbReference>
<evidence type="ECO:0000256" key="2">
    <source>
        <dbReference type="ARBA" id="ARBA00011245"/>
    </source>
</evidence>
<sequence>MKNLSNDKISIQIADHGAELVSIYANGTEYLWQADPQFWGRHSPVLFPIVGRVWNNTYRHKGQTYSLGQHGFARDMDFQLTYEEENAAIYTLESNEETMKVYPFPFVLEIGYRLKGNRIEVMWSVQNTGDKDLHFQIGAHPAFYYRDLNPETNERGFLDFGKKIKTLEYISPAEKGCVLPQRHTLTLHEGLMELRRDTFACDTYMFDNSQLKKITLLDKKQQPYISLEFNSPLVAVWSPSATYPNVPFVCIEPWYGRCDTVGYEGEFKDREWMQHLAPGKSFEASYSIILEDIE</sequence>
<organism evidence="4 5">
    <name type="scientific">Phocaeicola coprocola</name>
    <dbReference type="NCBI Taxonomy" id="310298"/>
    <lineage>
        <taxon>Bacteria</taxon>
        <taxon>Pseudomonadati</taxon>
        <taxon>Bacteroidota</taxon>
        <taxon>Bacteroidia</taxon>
        <taxon>Bacteroidales</taxon>
        <taxon>Bacteroidaceae</taxon>
        <taxon>Phocaeicola</taxon>
    </lineage>
</organism>
<dbReference type="AlphaFoldDB" id="A0A412GXE8"/>
<proteinExistence type="predicted"/>
<dbReference type="InterPro" id="IPR014718">
    <property type="entry name" value="GH-type_carb-bd"/>
</dbReference>
<dbReference type="GO" id="GO:0005975">
    <property type="term" value="P:carbohydrate metabolic process"/>
    <property type="evidence" value="ECO:0007669"/>
    <property type="project" value="InterPro"/>
</dbReference>
<evidence type="ECO:0000256" key="3">
    <source>
        <dbReference type="ARBA" id="ARBA00022837"/>
    </source>
</evidence>
<evidence type="ECO:0000256" key="1">
    <source>
        <dbReference type="ARBA" id="ARBA00001913"/>
    </source>
</evidence>
<comment type="caution">
    <text evidence="4">The sequence shown here is derived from an EMBL/GenBank/DDBJ whole genome shotgun (WGS) entry which is preliminary data.</text>
</comment>
<dbReference type="InterPro" id="IPR011013">
    <property type="entry name" value="Gal_mutarotase_sf_dom"/>
</dbReference>
<dbReference type="PANTHER" id="PTHR11122">
    <property type="entry name" value="APOSPORY-ASSOCIATED PROTEIN C-RELATED"/>
    <property type="match status" value="1"/>
</dbReference>
<dbReference type="GO" id="GO:0016853">
    <property type="term" value="F:isomerase activity"/>
    <property type="evidence" value="ECO:0007669"/>
    <property type="project" value="InterPro"/>
</dbReference>
<dbReference type="SUPFAM" id="SSF74650">
    <property type="entry name" value="Galactose mutarotase-like"/>
    <property type="match status" value="1"/>
</dbReference>
<evidence type="ECO:0000313" key="5">
    <source>
        <dbReference type="Proteomes" id="UP000285864"/>
    </source>
</evidence>
<keyword evidence="3" id="KW-0106">Calcium</keyword>
<evidence type="ECO:0000313" key="4">
    <source>
        <dbReference type="EMBL" id="RGR99605.1"/>
    </source>
</evidence>
<dbReference type="GO" id="GO:0030246">
    <property type="term" value="F:carbohydrate binding"/>
    <property type="evidence" value="ECO:0007669"/>
    <property type="project" value="InterPro"/>
</dbReference>
<dbReference type="InterPro" id="IPR037481">
    <property type="entry name" value="LacX"/>
</dbReference>
<dbReference type="GeneID" id="79859092"/>
<dbReference type="Gene3D" id="2.70.98.10">
    <property type="match status" value="1"/>
</dbReference>
<comment type="subunit">
    <text evidence="2">Monomer.</text>
</comment>
<dbReference type="InterPro" id="IPR008183">
    <property type="entry name" value="Aldose_1/G6P_1-epimerase"/>
</dbReference>
<dbReference type="Pfam" id="PF01263">
    <property type="entry name" value="Aldose_epim"/>
    <property type="match status" value="1"/>
</dbReference>
<reference evidence="4 5" key="1">
    <citation type="submission" date="2018-08" db="EMBL/GenBank/DDBJ databases">
        <title>A genome reference for cultivated species of the human gut microbiota.</title>
        <authorList>
            <person name="Zou Y."/>
            <person name="Xue W."/>
            <person name="Luo G."/>
        </authorList>
    </citation>
    <scope>NUCLEOTIDE SEQUENCE [LARGE SCALE GENOMIC DNA]</scope>
    <source>
        <strain evidence="4 5">AF24-2</strain>
    </source>
</reference>
<dbReference type="EMBL" id="QRUU01000005">
    <property type="protein sequence ID" value="RGR99605.1"/>
    <property type="molecule type" value="Genomic_DNA"/>
</dbReference>
<accession>A0A412GXE8</accession>
<protein>
    <submittedName>
        <fullName evidence="4">Aldose 1-epimerase family protein</fullName>
    </submittedName>
</protein>
<name>A0A412GXE8_9BACT</name>